<evidence type="ECO:0000256" key="6">
    <source>
        <dbReference type="SAM" id="MobiDB-lite"/>
    </source>
</evidence>
<dbReference type="AlphaFoldDB" id="F1Z4D9"/>
<name>F1Z4D9_9SPHN</name>
<dbReference type="RefSeq" id="WP_008068409.1">
    <property type="nucleotide sequence ID" value="NZ_AQWK01000009.1"/>
</dbReference>
<evidence type="ECO:0000256" key="5">
    <source>
        <dbReference type="ARBA" id="ARBA00023180"/>
    </source>
</evidence>
<keyword evidence="9" id="KW-1185">Reference proteome</keyword>
<dbReference type="InParanoid" id="F1Z4D9"/>
<feature type="chain" id="PRO_5003277522" evidence="7">
    <location>
        <begin position="26"/>
        <end position="545"/>
    </location>
</feature>
<evidence type="ECO:0000313" key="9">
    <source>
        <dbReference type="Proteomes" id="UP000004728"/>
    </source>
</evidence>
<dbReference type="GO" id="GO:0006508">
    <property type="term" value="P:proteolysis"/>
    <property type="evidence" value="ECO:0007669"/>
    <property type="project" value="UniProtKB-KW"/>
</dbReference>
<organism evidence="8 9">
    <name type="scientific">Novosphingobium nitrogenifigens DSM 19370</name>
    <dbReference type="NCBI Taxonomy" id="983920"/>
    <lineage>
        <taxon>Bacteria</taxon>
        <taxon>Pseudomonadati</taxon>
        <taxon>Pseudomonadota</taxon>
        <taxon>Alphaproteobacteria</taxon>
        <taxon>Sphingomonadales</taxon>
        <taxon>Sphingomonadaceae</taxon>
        <taxon>Novosphingobium</taxon>
    </lineage>
</organism>
<dbReference type="Gene3D" id="3.40.50.1820">
    <property type="entry name" value="alpha/beta hydrolase"/>
    <property type="match status" value="1"/>
</dbReference>
<dbReference type="SUPFAM" id="SSF53474">
    <property type="entry name" value="alpha/beta-Hydrolases"/>
    <property type="match status" value="1"/>
</dbReference>
<protein>
    <submittedName>
        <fullName evidence="8">Peptidase S10 serine carboxypeptidase</fullName>
    </submittedName>
</protein>
<evidence type="ECO:0000313" key="8">
    <source>
        <dbReference type="EMBL" id="EGD60549.1"/>
    </source>
</evidence>
<keyword evidence="4" id="KW-0378">Hydrolase</keyword>
<evidence type="ECO:0000256" key="4">
    <source>
        <dbReference type="ARBA" id="ARBA00022801"/>
    </source>
</evidence>
<evidence type="ECO:0000256" key="2">
    <source>
        <dbReference type="ARBA" id="ARBA00022670"/>
    </source>
</evidence>
<dbReference type="InterPro" id="IPR029058">
    <property type="entry name" value="AB_hydrolase_fold"/>
</dbReference>
<dbReference type="EMBL" id="AEWJ01000018">
    <property type="protein sequence ID" value="EGD60549.1"/>
    <property type="molecule type" value="Genomic_DNA"/>
</dbReference>
<dbReference type="STRING" id="983920.Y88_2839"/>
<dbReference type="eggNOG" id="COG2939">
    <property type="taxonomic scope" value="Bacteria"/>
</dbReference>
<dbReference type="GO" id="GO:0004185">
    <property type="term" value="F:serine-type carboxypeptidase activity"/>
    <property type="evidence" value="ECO:0007669"/>
    <property type="project" value="InterPro"/>
</dbReference>
<sequence length="545" mass="59134">MTLRLLPLALAGTALVLAPVAPALAADKTESSKPEDKSASGPDAIFKPQQVASSGSVTVKGQTIAYDTVAGTLVVHPAGWDDTAWRVKTKPKDDDKALPGAEASMFYVAYFKKGAPSASRPITFLFNGGPGSSSVWLHMGAFGPRRIVTSNDSHTPAAPYDLINNGSSLLDVSDLVFVDAPGTGFSRVAGKDKEKAFFGMDADADAFAGFIRAFLTRHGRWNSPKYLFGESYGTPRAAMLANKLTTDHMVDLNGVILLSQILNFDLSVDTATLNPGTDEPYIVALPTYAATAWYHNRLPGTRPAALEPFLKEVEAFATGDYAAALQQGSQLDPAKKRAIAERMATYIGLPADYILKSNLRVEGGQFTQQLQVGSELTTGRLDSRFSGPAIDVLNKEADYDPQAAAIGSAYVSAFNAYARDTLHYGQDEAYKPIIDVFRDWSFEHRQPGMPFPIRGAANVMPDLAIAMKYNPDLKVLVTGGYFDLATPYFEGWYEMHHLPIPDSLQANISYRYFASGHMVYANEESLKKLHDTVADFITATDNLKK</sequence>
<keyword evidence="2" id="KW-0645">Protease</keyword>
<evidence type="ECO:0000256" key="3">
    <source>
        <dbReference type="ARBA" id="ARBA00022729"/>
    </source>
</evidence>
<proteinExistence type="predicted"/>
<keyword evidence="1 8" id="KW-0121">Carboxypeptidase</keyword>
<evidence type="ECO:0000256" key="7">
    <source>
        <dbReference type="SAM" id="SignalP"/>
    </source>
</evidence>
<gene>
    <name evidence="8" type="ORF">Y88_2839</name>
</gene>
<feature type="region of interest" description="Disordered" evidence="6">
    <location>
        <begin position="26"/>
        <end position="45"/>
    </location>
</feature>
<feature type="signal peptide" evidence="7">
    <location>
        <begin position="1"/>
        <end position="25"/>
    </location>
</feature>
<dbReference type="HOGENOM" id="CLU_032786_0_0_5"/>
<dbReference type="Pfam" id="PF00450">
    <property type="entry name" value="Peptidase_S10"/>
    <property type="match status" value="1"/>
</dbReference>
<feature type="compositionally biased region" description="Basic and acidic residues" evidence="6">
    <location>
        <begin position="27"/>
        <end position="38"/>
    </location>
</feature>
<dbReference type="PANTHER" id="PTHR11802">
    <property type="entry name" value="SERINE PROTEASE FAMILY S10 SERINE CARBOXYPEPTIDASE"/>
    <property type="match status" value="1"/>
</dbReference>
<reference evidence="8 9" key="1">
    <citation type="journal article" date="2012" name="J. Bacteriol.">
        <title>Draft Genome Sequence of Novosphingobium nitrogenifigens Y88T.</title>
        <authorList>
            <person name="Strabala T.J."/>
            <person name="Macdonald L."/>
            <person name="Liu V."/>
            <person name="Smit A.M."/>
        </authorList>
    </citation>
    <scope>NUCLEOTIDE SEQUENCE [LARGE SCALE GENOMIC DNA]</scope>
    <source>
        <strain evidence="8 9">DSM 19370</strain>
    </source>
</reference>
<keyword evidence="5" id="KW-0325">Glycoprotein</keyword>
<comment type="caution">
    <text evidence="8">The sequence shown here is derived from an EMBL/GenBank/DDBJ whole genome shotgun (WGS) entry which is preliminary data.</text>
</comment>
<evidence type="ECO:0000256" key="1">
    <source>
        <dbReference type="ARBA" id="ARBA00022645"/>
    </source>
</evidence>
<dbReference type="PANTHER" id="PTHR11802:SF3">
    <property type="entry name" value="RETINOID-INDUCIBLE SERINE CARBOXYPEPTIDASE"/>
    <property type="match status" value="1"/>
</dbReference>
<keyword evidence="3 7" id="KW-0732">Signal</keyword>
<dbReference type="OrthoDB" id="9770107at2"/>
<accession>F1Z4D9</accession>
<dbReference type="Proteomes" id="UP000004728">
    <property type="component" value="Unassembled WGS sequence"/>
</dbReference>
<dbReference type="InterPro" id="IPR001563">
    <property type="entry name" value="Peptidase_S10"/>
</dbReference>